<evidence type="ECO:0000313" key="2">
    <source>
        <dbReference type="EMBL" id="CDL65238.1"/>
    </source>
</evidence>
<feature type="compositionally biased region" description="Polar residues" evidence="1">
    <location>
        <begin position="19"/>
        <end position="30"/>
    </location>
</feature>
<dbReference type="Proteomes" id="UP000030924">
    <property type="component" value="Segment"/>
</dbReference>
<feature type="region of interest" description="Disordered" evidence="1">
    <location>
        <begin position="1"/>
        <end position="31"/>
    </location>
</feature>
<organism evidence="2 3">
    <name type="scientific">Burkholderia phage Bp-AMP4</name>
    <dbReference type="NCBI Taxonomy" id="1437329"/>
    <lineage>
        <taxon>Viruses</taxon>
        <taxon>Duplodnaviria</taxon>
        <taxon>Heunggongvirae</taxon>
        <taxon>Uroviricota</taxon>
        <taxon>Caudoviricetes</taxon>
        <taxon>Autographivirales</taxon>
        <taxon>Autonotataviridae</taxon>
        <taxon>Ampunavirus</taxon>
        <taxon>Ampunavirus BpAMP1</taxon>
    </lineage>
</organism>
<feature type="compositionally biased region" description="Polar residues" evidence="1">
    <location>
        <begin position="1"/>
        <end position="11"/>
    </location>
</feature>
<gene>
    <name evidence="2" type="primary">gp01</name>
</gene>
<evidence type="ECO:0000256" key="1">
    <source>
        <dbReference type="SAM" id="MobiDB-lite"/>
    </source>
</evidence>
<dbReference type="EMBL" id="HG796221">
    <property type="protein sequence ID" value="CDL65238.1"/>
    <property type="molecule type" value="Genomic_DNA"/>
</dbReference>
<protein>
    <submittedName>
        <fullName evidence="2">Uncharacterized protein</fullName>
    </submittedName>
</protein>
<accession>A0A0A8KXK1</accession>
<proteinExistence type="predicted"/>
<evidence type="ECO:0000313" key="3">
    <source>
        <dbReference type="Proteomes" id="UP000030924"/>
    </source>
</evidence>
<sequence length="111" mass="11891">MASLPMNSSDASKMVRRQPPTSARPSSSTIDLPAPYVCVGARTCGGSSTASCKDNHITASIEDNEGLSDLRKKLEEKMAKRGAKVVPLTRRAVPDETDINDVLDSIERSAM</sequence>
<reference evidence="2 3" key="1">
    <citation type="submission" date="2013-10" db="EMBL/GenBank/DDBJ databases">
        <title>Novel phages display a temperature dependent lifestyle choice that underpins the population dynamics of a tropical bacterial pathogen.</title>
        <authorList>
            <person name="Shan J."/>
            <person name="Korbrisate S."/>
            <person name="Adler-Lazer N."/>
            <person name="Clokie M."/>
            <person name="Galyov E."/>
        </authorList>
    </citation>
    <scope>NUCLEOTIDE SEQUENCE [LARGE SCALE GENOMIC DNA]</scope>
</reference>
<name>A0A0A8KXK1_9CAUD</name>